<name>A0A5S6QK66_TRIMR</name>
<reference evidence="3" key="1">
    <citation type="submission" date="2019-12" db="UniProtKB">
        <authorList>
            <consortium name="WormBaseParasite"/>
        </authorList>
    </citation>
    <scope>IDENTIFICATION</scope>
</reference>
<evidence type="ECO:0000313" key="2">
    <source>
        <dbReference type="Proteomes" id="UP000046395"/>
    </source>
</evidence>
<sequence length="421" mass="45378">MPVFDMTEQFASPVLNGVGHDQTCQPNDILDLEQLDPGGDDFTWLYACPSVSNSTADVVAWLRSESGSLSFETKRSLLNKLESLQAHDSFAGLQNGVEASKQKAPNDDVVRILPVASRAQPAAPLRVNEYKEAEGPKHFVHADGLSNPFVSSAPRKDLAAKEVHPEASAFSETNCAHVSGLSSDLRDVQLLASIQEDDLRQCLENLKLSRRRATVPDSATNNATGSPFYESKRSQGVSSAAENYNVHEVPKLGVRHLSAPCNVGYVRKHLASVNAKPLLQGGSKRPAPPACARSATPRTPAYAKRGMAVHPRYPGLQKSLPNLSIVRTMEATNGRPKCPPSNETCNGTASQGDLSHSSSSLECKGGNVPPKMTKPLRHPSRLPTPVKTGIPLLKSSLRKCPTNEGLPPLTVCKDRWNDGCF</sequence>
<keyword evidence="2" id="KW-1185">Reference proteome</keyword>
<evidence type="ECO:0000313" key="3">
    <source>
        <dbReference type="WBParaSite" id="TMUE_2000007559.1"/>
    </source>
</evidence>
<dbReference type="WBParaSite" id="TMUE_2000007559.1">
    <property type="protein sequence ID" value="TMUE_2000007559.1"/>
    <property type="gene ID" value="WBGene00289289"/>
</dbReference>
<feature type="region of interest" description="Disordered" evidence="1">
    <location>
        <begin position="332"/>
        <end position="388"/>
    </location>
</feature>
<proteinExistence type="predicted"/>
<evidence type="ECO:0000256" key="1">
    <source>
        <dbReference type="SAM" id="MobiDB-lite"/>
    </source>
</evidence>
<organism evidence="2 3">
    <name type="scientific">Trichuris muris</name>
    <name type="common">Mouse whipworm</name>
    <dbReference type="NCBI Taxonomy" id="70415"/>
    <lineage>
        <taxon>Eukaryota</taxon>
        <taxon>Metazoa</taxon>
        <taxon>Ecdysozoa</taxon>
        <taxon>Nematoda</taxon>
        <taxon>Enoplea</taxon>
        <taxon>Dorylaimia</taxon>
        <taxon>Trichinellida</taxon>
        <taxon>Trichuridae</taxon>
        <taxon>Trichuris</taxon>
    </lineage>
</organism>
<feature type="region of interest" description="Disordered" evidence="1">
    <location>
        <begin position="278"/>
        <end position="298"/>
    </location>
</feature>
<feature type="compositionally biased region" description="Polar residues" evidence="1">
    <location>
        <begin position="341"/>
        <end position="354"/>
    </location>
</feature>
<dbReference type="AlphaFoldDB" id="A0A5S6QK66"/>
<protein>
    <submittedName>
        <fullName evidence="3">Uncharacterized protein</fullName>
    </submittedName>
</protein>
<dbReference type="Proteomes" id="UP000046395">
    <property type="component" value="Unassembled WGS sequence"/>
</dbReference>
<accession>A0A5S6QK66</accession>